<reference evidence="1 2" key="2">
    <citation type="submission" date="2017-10" db="EMBL/GenBank/DDBJ databases">
        <title>Genome analyses suggest a sexual origin of heterokaryosis in a supposedly ancient asexual fungus.</title>
        <authorList>
            <person name="Corradi N."/>
            <person name="Sedzielewska K."/>
            <person name="Noel J."/>
            <person name="Charron P."/>
            <person name="Farinelli L."/>
            <person name="Marton T."/>
            <person name="Kruger M."/>
            <person name="Pelin A."/>
            <person name="Brachmann A."/>
            <person name="Corradi N."/>
        </authorList>
    </citation>
    <scope>NUCLEOTIDE SEQUENCE [LARGE SCALE GENOMIC DNA]</scope>
    <source>
        <strain evidence="1 2">A1</strain>
    </source>
</reference>
<accession>A0A2N0QU33</accession>
<dbReference type="VEuPathDB" id="FungiDB:RhiirA1_477124"/>
<gene>
    <name evidence="1" type="ORF">RhiirA1_477124</name>
</gene>
<name>A0A2N0QU33_9GLOM</name>
<evidence type="ECO:0000313" key="1">
    <source>
        <dbReference type="EMBL" id="PKC54546.1"/>
    </source>
</evidence>
<protein>
    <submittedName>
        <fullName evidence="1">Uncharacterized protein</fullName>
    </submittedName>
</protein>
<organism evidence="1 2">
    <name type="scientific">Rhizophagus irregularis</name>
    <dbReference type="NCBI Taxonomy" id="588596"/>
    <lineage>
        <taxon>Eukaryota</taxon>
        <taxon>Fungi</taxon>
        <taxon>Fungi incertae sedis</taxon>
        <taxon>Mucoromycota</taxon>
        <taxon>Glomeromycotina</taxon>
        <taxon>Glomeromycetes</taxon>
        <taxon>Glomerales</taxon>
        <taxon>Glomeraceae</taxon>
        <taxon>Rhizophagus</taxon>
    </lineage>
</organism>
<dbReference type="Proteomes" id="UP000232688">
    <property type="component" value="Unassembled WGS sequence"/>
</dbReference>
<dbReference type="AlphaFoldDB" id="A0A2N0QU33"/>
<comment type="caution">
    <text evidence="1">The sequence shown here is derived from an EMBL/GenBank/DDBJ whole genome shotgun (WGS) entry which is preliminary data.</text>
</comment>
<reference evidence="1 2" key="1">
    <citation type="submission" date="2017-10" db="EMBL/GenBank/DDBJ databases">
        <title>Extensive intraspecific genome diversity in a model arbuscular mycorrhizal fungus.</title>
        <authorList>
            <person name="Chen E.C.H."/>
            <person name="Morin E."/>
            <person name="Baudet D."/>
            <person name="Noel J."/>
            <person name="Ndikumana S."/>
            <person name="Charron P."/>
            <person name="St-Onge C."/>
            <person name="Giorgi J."/>
            <person name="Grigoriev I.V."/>
            <person name="Roux C."/>
            <person name="Martin F.M."/>
            <person name="Corradi N."/>
        </authorList>
    </citation>
    <scope>NUCLEOTIDE SEQUENCE [LARGE SCALE GENOMIC DNA]</scope>
    <source>
        <strain evidence="1 2">A1</strain>
    </source>
</reference>
<evidence type="ECO:0000313" key="2">
    <source>
        <dbReference type="Proteomes" id="UP000232688"/>
    </source>
</evidence>
<sequence length="78" mass="9304">MALNNLLFKEEFINFAYSPNLPIYEFPLLYEFIKSRLFNKYDLKCYPNMTNETKQAKLQLAFENTKNISLTTSDLHEE</sequence>
<dbReference type="EMBL" id="LLXH01003180">
    <property type="protein sequence ID" value="PKC54546.1"/>
    <property type="molecule type" value="Genomic_DNA"/>
</dbReference>
<proteinExistence type="predicted"/>